<keyword evidence="4 6" id="KW-0804">Transcription</keyword>
<comment type="similarity">
    <text evidence="2 6">Belongs to the Mediator complex subunit 10 family.</text>
</comment>
<dbReference type="InterPro" id="IPR019145">
    <property type="entry name" value="Mediator_Med10"/>
</dbReference>
<dbReference type="GO" id="GO:0006357">
    <property type="term" value="P:regulation of transcription by RNA polymerase II"/>
    <property type="evidence" value="ECO:0007669"/>
    <property type="project" value="InterPro"/>
</dbReference>
<feature type="compositionally biased region" description="Gly residues" evidence="7">
    <location>
        <begin position="176"/>
        <end position="209"/>
    </location>
</feature>
<feature type="region of interest" description="Disordered" evidence="7">
    <location>
        <begin position="170"/>
        <end position="209"/>
    </location>
</feature>
<evidence type="ECO:0000313" key="9">
    <source>
        <dbReference type="Proteomes" id="UP001174691"/>
    </source>
</evidence>
<accession>A0AA38RJ74</accession>
<feature type="compositionally biased region" description="Low complexity" evidence="7">
    <location>
        <begin position="63"/>
        <end position="90"/>
    </location>
</feature>
<comment type="caution">
    <text evidence="8">The sequence shown here is derived from an EMBL/GenBank/DDBJ whole genome shotgun (WGS) entry which is preliminary data.</text>
</comment>
<keyword evidence="3 6" id="KW-0805">Transcription regulation</keyword>
<evidence type="ECO:0000256" key="3">
    <source>
        <dbReference type="ARBA" id="ARBA00023015"/>
    </source>
</evidence>
<keyword evidence="9" id="KW-1185">Reference proteome</keyword>
<dbReference type="EMBL" id="JANBVN010000077">
    <property type="protein sequence ID" value="KAJ9149667.1"/>
    <property type="molecule type" value="Genomic_DNA"/>
</dbReference>
<proteinExistence type="inferred from homology"/>
<name>A0AA38RJ74_9PEZI</name>
<dbReference type="Proteomes" id="UP001174691">
    <property type="component" value="Unassembled WGS sequence"/>
</dbReference>
<evidence type="ECO:0000256" key="2">
    <source>
        <dbReference type="ARBA" id="ARBA00005389"/>
    </source>
</evidence>
<dbReference type="GO" id="GO:0003712">
    <property type="term" value="F:transcription coregulator activity"/>
    <property type="evidence" value="ECO:0007669"/>
    <property type="project" value="InterPro"/>
</dbReference>
<evidence type="ECO:0000256" key="7">
    <source>
        <dbReference type="SAM" id="MobiDB-lite"/>
    </source>
</evidence>
<comment type="subunit">
    <text evidence="6">Component of the Mediator complex.</text>
</comment>
<dbReference type="Pfam" id="PF09748">
    <property type="entry name" value="Med10"/>
    <property type="match status" value="1"/>
</dbReference>
<evidence type="ECO:0000313" key="8">
    <source>
        <dbReference type="EMBL" id="KAJ9149667.1"/>
    </source>
</evidence>
<evidence type="ECO:0000256" key="1">
    <source>
        <dbReference type="ARBA" id="ARBA00004123"/>
    </source>
</evidence>
<protein>
    <recommendedName>
        <fullName evidence="6">Mediator of RNA polymerase II transcription subunit 10</fullName>
    </recommendedName>
    <alternativeName>
        <fullName evidence="6">Mediator complex subunit 10</fullName>
    </alternativeName>
</protein>
<reference evidence="8" key="1">
    <citation type="submission" date="2022-07" db="EMBL/GenBank/DDBJ databases">
        <title>Fungi with potential for degradation of polypropylene.</title>
        <authorList>
            <person name="Gostincar C."/>
        </authorList>
    </citation>
    <scope>NUCLEOTIDE SEQUENCE</scope>
    <source>
        <strain evidence="8">EXF-13287</strain>
    </source>
</reference>
<dbReference type="AlphaFoldDB" id="A0AA38RJ74"/>
<comment type="function">
    <text evidence="6">Component of the Mediator complex, a coactivator involved in the regulated transcription of nearly all RNA polymerase II-dependent genes. Mediator functions as a bridge to convey information from gene-specific regulatory proteins to the basal RNA polymerase II transcription machinery. Mediator is recruited to promoters by direct interactions with regulatory proteins and serves as a scaffold for the assembly of a functional preinitiation complex with RNA polymerase II and the general transcription factors.</text>
</comment>
<keyword evidence="6" id="KW-0010">Activator</keyword>
<keyword evidence="5 6" id="KW-0539">Nucleus</keyword>
<dbReference type="GO" id="GO:0016592">
    <property type="term" value="C:mediator complex"/>
    <property type="evidence" value="ECO:0007669"/>
    <property type="project" value="InterPro"/>
</dbReference>
<feature type="region of interest" description="Disordered" evidence="7">
    <location>
        <begin position="59"/>
        <end position="90"/>
    </location>
</feature>
<evidence type="ECO:0000256" key="6">
    <source>
        <dbReference type="RuleBase" id="RU364146"/>
    </source>
</evidence>
<comment type="subcellular location">
    <subcellularLocation>
        <location evidence="1 6">Nucleus</location>
    </subcellularLocation>
</comment>
<evidence type="ECO:0000256" key="5">
    <source>
        <dbReference type="ARBA" id="ARBA00023242"/>
    </source>
</evidence>
<organism evidence="8 9">
    <name type="scientific">Coniochaeta hoffmannii</name>
    <dbReference type="NCBI Taxonomy" id="91930"/>
    <lineage>
        <taxon>Eukaryota</taxon>
        <taxon>Fungi</taxon>
        <taxon>Dikarya</taxon>
        <taxon>Ascomycota</taxon>
        <taxon>Pezizomycotina</taxon>
        <taxon>Sordariomycetes</taxon>
        <taxon>Sordariomycetidae</taxon>
        <taxon>Coniochaetales</taxon>
        <taxon>Coniochaetaceae</taxon>
        <taxon>Coniochaeta</taxon>
    </lineage>
</organism>
<evidence type="ECO:0000256" key="4">
    <source>
        <dbReference type="ARBA" id="ARBA00023163"/>
    </source>
</evidence>
<sequence length="209" mass="22263">MAPIEKTDHDLVEQQIKDTIQSLFQLLVQVSTYDQAGRATQPILSSELSTLSSSLRAVHRTASSSLPPSLSNPNPNPSSTTTTTTTTSLPSIPDTLIEYVENGRNPDVYTREMVELVRRMNQLARGKEMAFVKFRDVLAREMAGAMPELRGDVERVIRATGGEVPIAPVTKEEEGTAGGNGVVGGDGRTEGNGNGNRNGGGGVGREAGK</sequence>
<gene>
    <name evidence="6" type="primary">MED10</name>
    <name evidence="8" type="ORF">NKR19_g5561</name>
</gene>